<keyword evidence="4" id="KW-1185">Reference proteome</keyword>
<feature type="domain" description="DNA2/NAM7 helicase helicase" evidence="1">
    <location>
        <begin position="933"/>
        <end position="971"/>
    </location>
</feature>
<dbReference type="InterPro" id="IPR047187">
    <property type="entry name" value="SF1_C_Upf1"/>
</dbReference>
<feature type="domain" description="DNA2/NAM7 helicase helicase" evidence="1">
    <location>
        <begin position="287"/>
        <end position="351"/>
    </location>
</feature>
<feature type="domain" description="DNA2/NAM7 helicase-like C-terminal" evidence="2">
    <location>
        <begin position="1002"/>
        <end position="1172"/>
    </location>
</feature>
<dbReference type="InterPro" id="IPR041677">
    <property type="entry name" value="DNA2/NAM7_AAA_11"/>
</dbReference>
<sequence>MAESVFQHYLNRLTDLSSKNRSLYLPKVENSGFIDIRDFGFLDGSPAFELIRQLIQGRKQVSLLPQVDPRMGEINQLSKALSRMAFRDQLIQEETGDRGLYLAWPFVEGKLLNGQVLRAPILMLPVSLAVKNEKWTLLSEGSWEWNPAFLLAYSHAYGKRIDAAALEEAAQDFSDDATEFRTQLSRLVPEHFSVQMSSALFEDQVAPFPVSQISLDQDRFEDGRLLLKPYALLGQFAQKGSFLFRDYEELGRQYEGVSLEELFEQFFAEKEKLPIPREEQLFPVFALDASQEKVLVSVRQGKSLVVEGPPGTGKSQLIANLVSDYIARGKKVLVVSQKRAALDVVFERMEKAGFGDFLALVHDFRGDQKALFEKLRKQIEAIESYQEQNRGIDSMQLERDISRLSARIGVLSDRFEELRTELFNEKPAGIPIKAMYLKAALDRPALDFSAQLLRMKYAEALEFESKFRVFDAFRQKFAGGFWEARRSFAQVQPTDFARIRQSLYDVEHLRKTKPLGMAGNALPTLAKSILDGSRVSQRVLSFLQKLDLQANPEDVLPILFQVSGRQTLSALLSWLAAATSELSGMELRLIEDAAELERLESELAVLIPKTGSFFGALAAKWNRSKFPLTFRILEERGWGLDSDLLAKLLSEVQRQIQLRNEFYSLPGLAGLPFEDFSFASLQTSQRQVSGILDLAKKWDGLSEIQSLRNWAGFDLEAFKSGLSELGGWSEAFENSVPAWLLWLHPEQVLELLARGQAALALESDLVLNQTFAELAAFDAFLKEWGEESQYLADALQEQFFEKSLEERLAAFRNGWHLAWIGELERRTPILAEAGSVKLSAEMAELKEAILEKRKISKHVALLRLREQVGSGLELNRLGNRLTYRELLHQVSKKRQRWPIRKLVEEMGSEVLRLLPCWLASPETVSAIFPIGQLFDLVIFDEASQCQVERGLPAMLRGRQVVVAGDSKQLRPSDFYQVRWESESEGMEYEAESLLELAGHFFEKCQLKGHYRSADPGLIHFSNSHFYEGQLETLPDYGTVKLGMSPFSWEKTEGIWANQVNKNEADAVVERVRSIRKQAPGDTIGIVTGNYFQMELIREKLWESGVLQSDVKVRNIENVQGDEFDQVVLSLGYAPNREGRLLTNFGLLGKSGAENRLNVAISRARKAMHVISSIAPEDFRPSQLQNPGLVLLHGFLAFVREQSEEMALPQSTVVCDRFEIDWSLKSRLLDSAEGFSRQVPSSVMDLVKMMPGEDQVAILTDDQRFFNASTAKAAMAYHPILLEQKGWKWEWIWSRRFL</sequence>
<accession>A0ABS3C5X3</accession>
<dbReference type="Pfam" id="PF13087">
    <property type="entry name" value="AAA_12"/>
    <property type="match status" value="1"/>
</dbReference>
<dbReference type="Gene3D" id="3.40.50.300">
    <property type="entry name" value="P-loop containing nucleotide triphosphate hydrolases"/>
    <property type="match status" value="3"/>
</dbReference>
<dbReference type="Pfam" id="PF13086">
    <property type="entry name" value="AAA_11"/>
    <property type="match status" value="2"/>
</dbReference>
<proteinExistence type="predicted"/>
<dbReference type="InterPro" id="IPR025103">
    <property type="entry name" value="DUF4011"/>
</dbReference>
<evidence type="ECO:0000313" key="4">
    <source>
        <dbReference type="Proteomes" id="UP000664317"/>
    </source>
</evidence>
<dbReference type="InterPro" id="IPR027417">
    <property type="entry name" value="P-loop_NTPase"/>
</dbReference>
<gene>
    <name evidence="3" type="ORF">J0A68_16335</name>
</gene>
<evidence type="ECO:0000313" key="3">
    <source>
        <dbReference type="EMBL" id="MBN7812524.1"/>
    </source>
</evidence>
<dbReference type="Proteomes" id="UP000664317">
    <property type="component" value="Unassembled WGS sequence"/>
</dbReference>
<reference evidence="3 4" key="1">
    <citation type="submission" date="2021-03" db="EMBL/GenBank/DDBJ databases">
        <title>novel species isolated from a fishpond in China.</title>
        <authorList>
            <person name="Lu H."/>
            <person name="Cai Z."/>
        </authorList>
    </citation>
    <scope>NUCLEOTIDE SEQUENCE [LARGE SCALE GENOMIC DNA]</scope>
    <source>
        <strain evidence="3 4">H41</strain>
    </source>
</reference>
<comment type="caution">
    <text evidence="3">The sequence shown here is derived from an EMBL/GenBank/DDBJ whole genome shotgun (WGS) entry which is preliminary data.</text>
</comment>
<evidence type="ECO:0000259" key="1">
    <source>
        <dbReference type="Pfam" id="PF13086"/>
    </source>
</evidence>
<dbReference type="InterPro" id="IPR045055">
    <property type="entry name" value="DNA2/NAM7-like"/>
</dbReference>
<dbReference type="Pfam" id="PF13195">
    <property type="entry name" value="DUF4011"/>
    <property type="match status" value="1"/>
</dbReference>
<evidence type="ECO:0000259" key="2">
    <source>
        <dbReference type="Pfam" id="PF13087"/>
    </source>
</evidence>
<dbReference type="CDD" id="cd18808">
    <property type="entry name" value="SF1_C_Upf1"/>
    <property type="match status" value="1"/>
</dbReference>
<name>A0ABS3C5X3_9BACT</name>
<dbReference type="InterPro" id="IPR041679">
    <property type="entry name" value="DNA2/NAM7-like_C"/>
</dbReference>
<protein>
    <submittedName>
        <fullName evidence="3">DUF4011 domain-containing protein</fullName>
    </submittedName>
</protein>
<dbReference type="PANTHER" id="PTHR10887">
    <property type="entry name" value="DNA2/NAM7 HELICASE FAMILY"/>
    <property type="match status" value="1"/>
</dbReference>
<organism evidence="3 4">
    <name type="scientific">Algoriphagus oliviformis</name>
    <dbReference type="NCBI Taxonomy" id="2811231"/>
    <lineage>
        <taxon>Bacteria</taxon>
        <taxon>Pseudomonadati</taxon>
        <taxon>Bacteroidota</taxon>
        <taxon>Cytophagia</taxon>
        <taxon>Cytophagales</taxon>
        <taxon>Cyclobacteriaceae</taxon>
        <taxon>Algoriphagus</taxon>
    </lineage>
</organism>
<dbReference type="EMBL" id="JAFKCT010000007">
    <property type="protein sequence ID" value="MBN7812524.1"/>
    <property type="molecule type" value="Genomic_DNA"/>
</dbReference>
<dbReference type="RefSeq" id="WP_206579301.1">
    <property type="nucleotide sequence ID" value="NZ_JAFKCT010000007.1"/>
</dbReference>
<dbReference type="SUPFAM" id="SSF52540">
    <property type="entry name" value="P-loop containing nucleoside triphosphate hydrolases"/>
    <property type="match status" value="1"/>
</dbReference>